<evidence type="ECO:0000259" key="7">
    <source>
        <dbReference type="Pfam" id="PF01764"/>
    </source>
</evidence>
<dbReference type="InterPro" id="IPR044603">
    <property type="entry name" value="SAG101-like"/>
</dbReference>
<proteinExistence type="predicted"/>
<dbReference type="Pfam" id="PF01764">
    <property type="entry name" value="Lipase_3"/>
    <property type="match status" value="1"/>
</dbReference>
<reference evidence="9" key="1">
    <citation type="journal article" date="2023" name="bioRxiv">
        <title>Improved chromosome-level genome assembly for marigold (Tagetes erecta).</title>
        <authorList>
            <person name="Jiang F."/>
            <person name="Yuan L."/>
            <person name="Wang S."/>
            <person name="Wang H."/>
            <person name="Xu D."/>
            <person name="Wang A."/>
            <person name="Fan W."/>
        </authorList>
    </citation>
    <scope>NUCLEOTIDE SEQUENCE</scope>
    <source>
        <strain evidence="9">WSJ</strain>
        <tissue evidence="9">Leaf</tissue>
    </source>
</reference>
<evidence type="ECO:0000256" key="2">
    <source>
        <dbReference type="ARBA" id="ARBA00004496"/>
    </source>
</evidence>
<gene>
    <name evidence="9" type="ORF">QVD17_09717</name>
</gene>
<dbReference type="GO" id="GO:0005634">
    <property type="term" value="C:nucleus"/>
    <property type="evidence" value="ECO:0007669"/>
    <property type="project" value="UniProtKB-SubCell"/>
</dbReference>
<evidence type="ECO:0000256" key="4">
    <source>
        <dbReference type="ARBA" id="ARBA00022801"/>
    </source>
</evidence>
<keyword evidence="4" id="KW-0378">Hydrolase</keyword>
<evidence type="ECO:0000313" key="10">
    <source>
        <dbReference type="Proteomes" id="UP001229421"/>
    </source>
</evidence>
<organism evidence="9 10">
    <name type="scientific">Tagetes erecta</name>
    <name type="common">African marigold</name>
    <dbReference type="NCBI Taxonomy" id="13708"/>
    <lineage>
        <taxon>Eukaryota</taxon>
        <taxon>Viridiplantae</taxon>
        <taxon>Streptophyta</taxon>
        <taxon>Embryophyta</taxon>
        <taxon>Tracheophyta</taxon>
        <taxon>Spermatophyta</taxon>
        <taxon>Magnoliopsida</taxon>
        <taxon>eudicotyledons</taxon>
        <taxon>Gunneridae</taxon>
        <taxon>Pentapetalae</taxon>
        <taxon>asterids</taxon>
        <taxon>campanulids</taxon>
        <taxon>Asterales</taxon>
        <taxon>Asteraceae</taxon>
        <taxon>Asteroideae</taxon>
        <taxon>Heliantheae alliance</taxon>
        <taxon>Tageteae</taxon>
        <taxon>Tagetes</taxon>
    </lineage>
</organism>
<name>A0AAD8L565_TARER</name>
<dbReference type="SUPFAM" id="SSF53474">
    <property type="entry name" value="alpha/beta-Hydrolases"/>
    <property type="match status" value="1"/>
</dbReference>
<sequence>MFSCIFRKKRTILISEINQEKKTSKIMFRSEVELGKFLGSADIIPDAYRAIREMKATTTRSGIDILAINFSDNLDYMTRFFDGDLDLVPSQNVESLDFIATKLNASFSINKAAVELFQHLSDALKQLEDMYINTPVIITGSGLGGYLAILSTLRLHHTIDVEESNGSKTTKRPICITFGTPLVGDASFQSAIAERPQWVSSFLNVVANEDPLCSFLASENLYKPFGTFLFCTKSGDHAAFDDHESILQVLDAMKSLNAGSTYNYYYDRILSYMRDKMLYRGAFELGEFNMNLLREGITLQLNEVCVLGDISNEQIEEMEKKQINMSKRKNIDNHYKDIERLNESKISMTYMEWYMKTRKTKGGYYDSYKNTTRDENESKQELEIHKGRLEQYWKDIVVKKGLMPQKEDAKLRKRWLLSGNNYRRIVEPLDIARHYELKKGNYLKNRPKHYELLEKWLEEYVTESNLSEKTRNEAASLTEDSCFWAHVEEASILLTELVNGRSTDVEKELEKFEAYVMGEINNYSVSPDVFEEKSSLMKWWNEYKVYKGNAYASEFMQYMNHGSYKQYH</sequence>
<accession>A0AAD8L565</accession>
<evidence type="ECO:0000259" key="8">
    <source>
        <dbReference type="Pfam" id="PF18117"/>
    </source>
</evidence>
<comment type="caution">
    <text evidence="9">The sequence shown here is derived from an EMBL/GenBank/DDBJ whole genome shotgun (WGS) entry which is preliminary data.</text>
</comment>
<dbReference type="GO" id="GO:0052689">
    <property type="term" value="F:carboxylic ester hydrolase activity"/>
    <property type="evidence" value="ECO:0007669"/>
    <property type="project" value="InterPro"/>
</dbReference>
<keyword evidence="5" id="KW-0611">Plant defense</keyword>
<evidence type="ECO:0000256" key="6">
    <source>
        <dbReference type="ARBA" id="ARBA00023242"/>
    </source>
</evidence>
<protein>
    <submittedName>
        <fullName evidence="9">Uncharacterized protein</fullName>
    </submittedName>
</protein>
<dbReference type="InterPro" id="IPR029058">
    <property type="entry name" value="AB_hydrolase_fold"/>
</dbReference>
<keyword evidence="10" id="KW-1185">Reference proteome</keyword>
<dbReference type="InterPro" id="IPR002921">
    <property type="entry name" value="Fungal_lipase-type"/>
</dbReference>
<dbReference type="AlphaFoldDB" id="A0AAD8L565"/>
<dbReference type="PANTHER" id="PTHR46898:SF3">
    <property type="entry name" value="FUNGAL LIPASE-LIKE DOMAIN-CONTAINING PROTEIN"/>
    <property type="match status" value="1"/>
</dbReference>
<dbReference type="GO" id="GO:0006952">
    <property type="term" value="P:defense response"/>
    <property type="evidence" value="ECO:0007669"/>
    <property type="project" value="UniProtKB-KW"/>
</dbReference>
<evidence type="ECO:0000256" key="5">
    <source>
        <dbReference type="ARBA" id="ARBA00022821"/>
    </source>
</evidence>
<feature type="domain" description="Fungal lipase-type" evidence="7">
    <location>
        <begin position="108"/>
        <end position="213"/>
    </location>
</feature>
<dbReference type="Proteomes" id="UP001229421">
    <property type="component" value="Unassembled WGS sequence"/>
</dbReference>
<keyword evidence="6" id="KW-0539">Nucleus</keyword>
<evidence type="ECO:0000256" key="1">
    <source>
        <dbReference type="ARBA" id="ARBA00004123"/>
    </source>
</evidence>
<keyword evidence="3" id="KW-0963">Cytoplasm</keyword>
<dbReference type="InterPro" id="IPR041266">
    <property type="entry name" value="EDS1_EP"/>
</dbReference>
<feature type="domain" description="EDS1 EP" evidence="8">
    <location>
        <begin position="351"/>
        <end position="555"/>
    </location>
</feature>
<evidence type="ECO:0000256" key="3">
    <source>
        <dbReference type="ARBA" id="ARBA00022490"/>
    </source>
</evidence>
<dbReference type="Pfam" id="PF18117">
    <property type="entry name" value="EDS1_EP"/>
    <property type="match status" value="1"/>
</dbReference>
<dbReference type="Gene3D" id="3.40.50.1820">
    <property type="entry name" value="alpha/beta hydrolase"/>
    <property type="match status" value="1"/>
</dbReference>
<evidence type="ECO:0000313" key="9">
    <source>
        <dbReference type="EMBL" id="KAK1432816.1"/>
    </source>
</evidence>
<dbReference type="GO" id="GO:0006629">
    <property type="term" value="P:lipid metabolic process"/>
    <property type="evidence" value="ECO:0007669"/>
    <property type="project" value="InterPro"/>
</dbReference>
<dbReference type="PANTHER" id="PTHR46898">
    <property type="entry name" value="SENESCENCE-ASSOCIATED CARBOXYLESTERASE 101"/>
    <property type="match status" value="1"/>
</dbReference>
<dbReference type="GO" id="GO:0005737">
    <property type="term" value="C:cytoplasm"/>
    <property type="evidence" value="ECO:0007669"/>
    <property type="project" value="UniProtKB-SubCell"/>
</dbReference>
<comment type="subcellular location">
    <subcellularLocation>
        <location evidence="2">Cytoplasm</location>
    </subcellularLocation>
    <subcellularLocation>
        <location evidence="1">Nucleus</location>
    </subcellularLocation>
</comment>
<dbReference type="EMBL" id="JAUHHV010000002">
    <property type="protein sequence ID" value="KAK1432816.1"/>
    <property type="molecule type" value="Genomic_DNA"/>
</dbReference>